<comment type="caution">
    <text evidence="2">The sequence shown here is derived from an EMBL/GenBank/DDBJ whole genome shotgun (WGS) entry which is preliminary data.</text>
</comment>
<dbReference type="Proteomes" id="UP001604336">
    <property type="component" value="Unassembled WGS sequence"/>
</dbReference>
<keyword evidence="3" id="KW-1185">Reference proteome</keyword>
<reference evidence="3" key="1">
    <citation type="submission" date="2024-07" db="EMBL/GenBank/DDBJ databases">
        <title>Two chromosome-level genome assemblies of Korean endemic species Abeliophyllum distichum and Forsythia ovata (Oleaceae).</title>
        <authorList>
            <person name="Jang H."/>
        </authorList>
    </citation>
    <scope>NUCLEOTIDE SEQUENCE [LARGE SCALE GENOMIC DNA]</scope>
</reference>
<evidence type="ECO:0000313" key="2">
    <source>
        <dbReference type="EMBL" id="KAL2505551.1"/>
    </source>
</evidence>
<evidence type="ECO:0000313" key="3">
    <source>
        <dbReference type="Proteomes" id="UP001604336"/>
    </source>
</evidence>
<gene>
    <name evidence="2" type="ORF">Adt_21172</name>
</gene>
<accession>A0ABD1SYL4</accession>
<dbReference type="AlphaFoldDB" id="A0ABD1SYL4"/>
<organism evidence="2 3">
    <name type="scientific">Abeliophyllum distichum</name>
    <dbReference type="NCBI Taxonomy" id="126358"/>
    <lineage>
        <taxon>Eukaryota</taxon>
        <taxon>Viridiplantae</taxon>
        <taxon>Streptophyta</taxon>
        <taxon>Embryophyta</taxon>
        <taxon>Tracheophyta</taxon>
        <taxon>Spermatophyta</taxon>
        <taxon>Magnoliopsida</taxon>
        <taxon>eudicotyledons</taxon>
        <taxon>Gunneridae</taxon>
        <taxon>Pentapetalae</taxon>
        <taxon>asterids</taxon>
        <taxon>lamiids</taxon>
        <taxon>Lamiales</taxon>
        <taxon>Oleaceae</taxon>
        <taxon>Forsythieae</taxon>
        <taxon>Abeliophyllum</taxon>
    </lineage>
</organism>
<proteinExistence type="predicted"/>
<dbReference type="EMBL" id="JBFOLK010000006">
    <property type="protein sequence ID" value="KAL2505551.1"/>
    <property type="molecule type" value="Genomic_DNA"/>
</dbReference>
<feature type="region of interest" description="Disordered" evidence="1">
    <location>
        <begin position="84"/>
        <end position="110"/>
    </location>
</feature>
<protein>
    <submittedName>
        <fullName evidence="2">Uncharacterized protein</fullName>
    </submittedName>
</protein>
<evidence type="ECO:0000256" key="1">
    <source>
        <dbReference type="SAM" id="MobiDB-lite"/>
    </source>
</evidence>
<name>A0ABD1SYL4_9LAMI</name>
<sequence length="145" mass="16557">MELSRDNGVLESKDECDNDMLLELKDDGVVYLVDDEALIVRHVVQKEGVFSLLNARDDSRSNPFEEGGDDAIQDYIERILESSKRLEEQNKHETELEVKNADGQKLAQDNHKNQPFDRMEILSCDHNIGLSQAKRNALKPCDRMA</sequence>